<keyword evidence="9" id="KW-1185">Reference proteome</keyword>
<keyword evidence="4" id="KW-0732">Signal</keyword>
<reference evidence="8" key="1">
    <citation type="journal article" date="2019" name="Microbiol. Resour. Announc.">
        <title>Complete Genome Sequence of Rubrobacter xylanophilus Strain AA3-22, Isolated from Arima Onsen in Japan.</title>
        <authorList>
            <person name="Tomariguchi N."/>
            <person name="Miyazaki K."/>
        </authorList>
    </citation>
    <scope>NUCLEOTIDE SEQUENCE [LARGE SCALE GENOMIC DNA]</scope>
    <source>
        <strain evidence="8">AA3-22</strain>
    </source>
</reference>
<dbReference type="RefSeq" id="WP_143528344.1">
    <property type="nucleotide sequence ID" value="NZ_AP019791.1"/>
</dbReference>
<dbReference type="Gene3D" id="3.40.50.2300">
    <property type="match status" value="2"/>
</dbReference>
<evidence type="ECO:0000256" key="6">
    <source>
        <dbReference type="ARBA" id="ARBA00023288"/>
    </source>
</evidence>
<comment type="subcellular location">
    <subcellularLocation>
        <location evidence="1">Cell membrane</location>
        <topology evidence="1">Lipid-anchor</topology>
    </subcellularLocation>
</comment>
<dbReference type="SUPFAM" id="SSF53822">
    <property type="entry name" value="Periplasmic binding protein-like I"/>
    <property type="match status" value="1"/>
</dbReference>
<dbReference type="InterPro" id="IPR028082">
    <property type="entry name" value="Peripla_BP_I"/>
</dbReference>
<dbReference type="InterPro" id="IPR003760">
    <property type="entry name" value="PnrA-like"/>
</dbReference>
<evidence type="ECO:0000256" key="2">
    <source>
        <dbReference type="ARBA" id="ARBA00008610"/>
    </source>
</evidence>
<evidence type="ECO:0000256" key="3">
    <source>
        <dbReference type="ARBA" id="ARBA00022475"/>
    </source>
</evidence>
<sequence length="358" mass="37674">MRVERFGILVVLLAVLLALAAACGGSGGGGEEGGGGNGGGGGAEVRPAMVTDVGGLGDQSFNDSAYRGLKRAGEEFGVEVEVLESNAPTDYVSNLTQLAESGYGPVFAIGFLMTDAVTEVSQQFPDTQFAIVDSVVEQPNVASLVFREQEGSYLAGVVAGLMTQERTPYTDPQNKVVGFLGGQESDLIRKFQAGYEAGVEAVCPDCEVLVQYAGTTPEAFNDPARGKEIALQQINEGADVIYHASGATGAGLFEAAREQKIFAIGVDSDQAKLFPDSPILTSVVKRVDNAVFQTIEAARNGEFPGGEVQEFGLEDGGLSLAPFYRFDRFVPQEVKDRVDQAREGIISGEIEVPEEPAG</sequence>
<organism evidence="8 9">
    <name type="scientific">Rubrobacter xylanophilus</name>
    <dbReference type="NCBI Taxonomy" id="49319"/>
    <lineage>
        <taxon>Bacteria</taxon>
        <taxon>Bacillati</taxon>
        <taxon>Actinomycetota</taxon>
        <taxon>Rubrobacteria</taxon>
        <taxon>Rubrobacterales</taxon>
        <taxon>Rubrobacteraceae</taxon>
        <taxon>Rubrobacter</taxon>
    </lineage>
</organism>
<accession>A0A510HJY8</accession>
<name>A0A510HJY8_9ACTN</name>
<dbReference type="Proteomes" id="UP000318065">
    <property type="component" value="Chromosome"/>
</dbReference>
<dbReference type="Pfam" id="PF02608">
    <property type="entry name" value="Bmp"/>
    <property type="match status" value="1"/>
</dbReference>
<evidence type="ECO:0000256" key="1">
    <source>
        <dbReference type="ARBA" id="ARBA00004193"/>
    </source>
</evidence>
<evidence type="ECO:0000259" key="7">
    <source>
        <dbReference type="Pfam" id="PF02608"/>
    </source>
</evidence>
<dbReference type="GO" id="GO:0005886">
    <property type="term" value="C:plasma membrane"/>
    <property type="evidence" value="ECO:0007669"/>
    <property type="project" value="UniProtKB-SubCell"/>
</dbReference>
<dbReference type="AlphaFoldDB" id="A0A510HJY8"/>
<dbReference type="OrthoDB" id="9784230at2"/>
<evidence type="ECO:0000256" key="4">
    <source>
        <dbReference type="ARBA" id="ARBA00022729"/>
    </source>
</evidence>
<dbReference type="EMBL" id="AP019791">
    <property type="protein sequence ID" value="BBL80320.1"/>
    <property type="molecule type" value="Genomic_DNA"/>
</dbReference>
<keyword evidence="5" id="KW-0472">Membrane</keyword>
<keyword evidence="3" id="KW-1003">Cell membrane</keyword>
<evidence type="ECO:0000313" key="9">
    <source>
        <dbReference type="Proteomes" id="UP000318065"/>
    </source>
</evidence>
<dbReference type="PANTHER" id="PTHR34296:SF2">
    <property type="entry name" value="ABC TRANSPORTER GUANOSINE-BINDING PROTEIN NUPN"/>
    <property type="match status" value="1"/>
</dbReference>
<dbReference type="PROSITE" id="PS51257">
    <property type="entry name" value="PROKAR_LIPOPROTEIN"/>
    <property type="match status" value="1"/>
</dbReference>
<dbReference type="InterPro" id="IPR050957">
    <property type="entry name" value="BMP_lipoprotein"/>
</dbReference>
<evidence type="ECO:0000256" key="5">
    <source>
        <dbReference type="ARBA" id="ARBA00023136"/>
    </source>
</evidence>
<proteinExistence type="inferred from homology"/>
<protein>
    <submittedName>
        <fullName evidence="8">BMP family ABC transporter substrate-binding protein</fullName>
    </submittedName>
</protein>
<feature type="domain" description="ABC transporter substrate-binding protein PnrA-like" evidence="7">
    <location>
        <begin position="48"/>
        <end position="354"/>
    </location>
</feature>
<dbReference type="CDD" id="cd06354">
    <property type="entry name" value="PBP1_PrnA-like"/>
    <property type="match status" value="1"/>
</dbReference>
<dbReference type="PANTHER" id="PTHR34296">
    <property type="entry name" value="TRANSCRIPTIONAL ACTIVATOR PROTEIN MED"/>
    <property type="match status" value="1"/>
</dbReference>
<gene>
    <name evidence="8" type="ORF">RxyAA322_21740</name>
</gene>
<keyword evidence="6" id="KW-0449">Lipoprotein</keyword>
<evidence type="ECO:0000313" key="8">
    <source>
        <dbReference type="EMBL" id="BBL80320.1"/>
    </source>
</evidence>
<comment type="similarity">
    <text evidence="2">Belongs to the BMP lipoprotein family.</text>
</comment>